<dbReference type="PANTHER" id="PTHR45700">
    <property type="entry name" value="UBIQUITIN-PROTEIN LIGASE E3C"/>
    <property type="match status" value="1"/>
</dbReference>
<comment type="caution">
    <text evidence="8">The sequence shown here is derived from an EMBL/GenBank/DDBJ whole genome shotgun (WGS) entry which is preliminary data.</text>
</comment>
<feature type="active site" description="Glycyl thioester intermediate" evidence="5">
    <location>
        <position position="831"/>
    </location>
</feature>
<protein>
    <recommendedName>
        <fullName evidence="2">HECT-type E3 ubiquitin transferase</fullName>
        <ecNumber evidence="2">2.3.2.26</ecNumber>
    </recommendedName>
</protein>
<dbReference type="InterPro" id="IPR035983">
    <property type="entry name" value="Hect_E3_ubiquitin_ligase"/>
</dbReference>
<evidence type="ECO:0000256" key="3">
    <source>
        <dbReference type="ARBA" id="ARBA00022679"/>
    </source>
</evidence>
<accession>A0ABR2GMZ3</accession>
<reference evidence="8 10" key="1">
    <citation type="submission" date="2024-04" db="EMBL/GenBank/DDBJ databases">
        <title>Tritrichomonas musculus Genome.</title>
        <authorList>
            <person name="Alves-Ferreira E."/>
            <person name="Grigg M."/>
            <person name="Lorenzi H."/>
            <person name="Galac M."/>
        </authorList>
    </citation>
    <scope>NUCLEOTIDE SEQUENCE [LARGE SCALE GENOMIC DNA]</scope>
    <source>
        <strain evidence="8 10">EAF2021</strain>
    </source>
</reference>
<dbReference type="EMBL" id="JAPFFF010000034">
    <property type="protein sequence ID" value="KAK8843666.1"/>
    <property type="molecule type" value="Genomic_DNA"/>
</dbReference>
<evidence type="ECO:0000256" key="2">
    <source>
        <dbReference type="ARBA" id="ARBA00012485"/>
    </source>
</evidence>
<gene>
    <name evidence="8" type="ORF">M9Y10_019413</name>
    <name evidence="9" type="ORF">M9Y10_024729</name>
</gene>
<dbReference type="InterPro" id="IPR044611">
    <property type="entry name" value="E3A/B/C-like"/>
</dbReference>
<keyword evidence="8" id="KW-0436">Ligase</keyword>
<dbReference type="PANTHER" id="PTHR45700:SF8">
    <property type="entry name" value="HECT-TYPE E3 UBIQUITIN TRANSFERASE"/>
    <property type="match status" value="1"/>
</dbReference>
<dbReference type="SMART" id="SM00119">
    <property type="entry name" value="HECTc"/>
    <property type="match status" value="1"/>
</dbReference>
<dbReference type="PROSITE" id="PS50237">
    <property type="entry name" value="HECT"/>
    <property type="match status" value="1"/>
</dbReference>
<feature type="compositionally biased region" description="Basic and acidic residues" evidence="6">
    <location>
        <begin position="398"/>
        <end position="411"/>
    </location>
</feature>
<evidence type="ECO:0000256" key="6">
    <source>
        <dbReference type="SAM" id="MobiDB-lite"/>
    </source>
</evidence>
<dbReference type="Gene3D" id="3.30.2410.10">
    <property type="entry name" value="Hect, E3 ligase catalytic domain"/>
    <property type="match status" value="1"/>
</dbReference>
<dbReference type="Gene3D" id="3.90.1750.10">
    <property type="entry name" value="Hect, E3 ligase catalytic domains"/>
    <property type="match status" value="1"/>
</dbReference>
<sequence>MLIGHSNPFKKVIILNGRATKISISHSLADSENFKLDECLPSLYPQPNDIELLEKISTFDIWAKNFVDSLRIQADQLNMSDPTTDEQFLSQIENLINIEFFSLCMKSNSNPFSQENSAIDDYFLFNFFLYASQHPQFQSISQKIIISSTRYLLSSSRRNLTYKKLRLICLLLYVPALYQNADQLNNVIKIVGTFSKSIRSVFSTWLSSLPHLLSRIVAGCQFLLNTFYDNFPLATSIDTSQIFIFETLDLCYESNHLCHYKLPQSAFYNKNIDDRASGKLLLPFPFVLSFQSRLKLCRNQTRELQVSAEVDHMLRGCDGRLDVYLRRSSYFSDFQKHFLKAKPSSFYRRLKVYFVDEIAVDAGGPQKECLRMVTENLKEKTLRIVNKRLLWFKRCPKENPEQPAECSKEAANESDNNGENNGCGEKEIRYLTKEQQKAYHSKQKLKELINNPMSNYKLLGIVVGLAIANEIILPIRFPRFLYSHLLKTQKKPTMNDFMEIDPVAASSLQSMIDMKNKGGDVSQLDMTFEITNDEGETIDLNDINTENLNRNLCLNNQCSSYFGSPVDINKKRKRTWTGASAADGSPTIYSIAMATAIQKVSPLQKAYRTRRSSAAASLILKGQLSNNKYRNSSSFTTSSIHHKPVNLKIASSSPMPVQGSPQISSSNSQLIDTDDIEGPNIFSKYISTPNRPFMVTNDNVELFVLKYIDYEINHRYSKELESFRSGFELACPTPYISMLTAEEMDLVISGAEEFDWGALVTAAKYKDGLDKASEEVRWFWEVFWEFSEDERLEFLKFTTGSDRAPFGGLGKVRITFRKGGRHEMLPVAHTCFNMFFLPKYKSKEELRSKLLLAFKYSEGFGIE</sequence>
<comment type="catalytic activity">
    <reaction evidence="1">
        <text>S-ubiquitinyl-[E2 ubiquitin-conjugating enzyme]-L-cysteine + [acceptor protein]-L-lysine = [E2 ubiquitin-conjugating enzyme]-L-cysteine + N(6)-ubiquitinyl-[acceptor protein]-L-lysine.</text>
        <dbReference type="EC" id="2.3.2.26"/>
    </reaction>
</comment>
<dbReference type="EMBL" id="JAPFFF010000245">
    <property type="protein sequence ID" value="KAK8835056.1"/>
    <property type="molecule type" value="Genomic_DNA"/>
</dbReference>
<keyword evidence="10" id="KW-1185">Reference proteome</keyword>
<evidence type="ECO:0000313" key="10">
    <source>
        <dbReference type="Proteomes" id="UP001470230"/>
    </source>
</evidence>
<keyword evidence="3" id="KW-0808">Transferase</keyword>
<evidence type="ECO:0000259" key="7">
    <source>
        <dbReference type="PROSITE" id="PS50237"/>
    </source>
</evidence>
<feature type="compositionally biased region" description="Low complexity" evidence="6">
    <location>
        <begin position="413"/>
        <end position="423"/>
    </location>
</feature>
<dbReference type="SUPFAM" id="SSF56204">
    <property type="entry name" value="Hect, E3 ligase catalytic domain"/>
    <property type="match status" value="1"/>
</dbReference>
<evidence type="ECO:0000256" key="5">
    <source>
        <dbReference type="PROSITE-ProRule" id="PRU00104"/>
    </source>
</evidence>
<dbReference type="Pfam" id="PF00632">
    <property type="entry name" value="HECT"/>
    <property type="match status" value="1"/>
</dbReference>
<evidence type="ECO:0000256" key="4">
    <source>
        <dbReference type="ARBA" id="ARBA00022786"/>
    </source>
</evidence>
<keyword evidence="4 5" id="KW-0833">Ubl conjugation pathway</keyword>
<feature type="region of interest" description="Disordered" evidence="6">
    <location>
        <begin position="398"/>
        <end position="424"/>
    </location>
</feature>
<evidence type="ECO:0000313" key="9">
    <source>
        <dbReference type="EMBL" id="KAK8843666.1"/>
    </source>
</evidence>
<name>A0ABR2GMZ3_9EUKA</name>
<organism evidence="8 10">
    <name type="scientific">Tritrichomonas musculus</name>
    <dbReference type="NCBI Taxonomy" id="1915356"/>
    <lineage>
        <taxon>Eukaryota</taxon>
        <taxon>Metamonada</taxon>
        <taxon>Parabasalia</taxon>
        <taxon>Tritrichomonadida</taxon>
        <taxon>Tritrichomonadidae</taxon>
        <taxon>Tritrichomonas</taxon>
    </lineage>
</organism>
<dbReference type="EC" id="2.3.2.26" evidence="2"/>
<dbReference type="GO" id="GO:0016874">
    <property type="term" value="F:ligase activity"/>
    <property type="evidence" value="ECO:0007669"/>
    <property type="project" value="UniProtKB-KW"/>
</dbReference>
<feature type="domain" description="HECT" evidence="7">
    <location>
        <begin position="342"/>
        <end position="863"/>
    </location>
</feature>
<proteinExistence type="predicted"/>
<evidence type="ECO:0000313" key="8">
    <source>
        <dbReference type="EMBL" id="KAK8835056.1"/>
    </source>
</evidence>
<dbReference type="InterPro" id="IPR000569">
    <property type="entry name" value="HECT_dom"/>
</dbReference>
<evidence type="ECO:0000256" key="1">
    <source>
        <dbReference type="ARBA" id="ARBA00000885"/>
    </source>
</evidence>
<dbReference type="Proteomes" id="UP001470230">
    <property type="component" value="Unassembled WGS sequence"/>
</dbReference>